<organism evidence="1 2">
    <name type="scientific">Sphingopyxis indica</name>
    <dbReference type="NCBI Taxonomy" id="436663"/>
    <lineage>
        <taxon>Bacteria</taxon>
        <taxon>Pseudomonadati</taxon>
        <taxon>Pseudomonadota</taxon>
        <taxon>Alphaproteobacteria</taxon>
        <taxon>Sphingomonadales</taxon>
        <taxon>Sphingomonadaceae</taxon>
        <taxon>Sphingopyxis</taxon>
    </lineage>
</organism>
<name>A0A239LTL3_9SPHN</name>
<dbReference type="EMBL" id="FZPA01000036">
    <property type="protein sequence ID" value="SNT33133.1"/>
    <property type="molecule type" value="Genomic_DNA"/>
</dbReference>
<sequence length="50" mass="5775">MFKLQTPAKTKSGWRTLADGNWRTRESAEAYGLKYHTTKDGSRLFRIVEA</sequence>
<dbReference type="AlphaFoldDB" id="A0A239LTL3"/>
<keyword evidence="2" id="KW-1185">Reference proteome</keyword>
<evidence type="ECO:0000313" key="2">
    <source>
        <dbReference type="Proteomes" id="UP000198339"/>
    </source>
</evidence>
<accession>A0A239LTL3</accession>
<dbReference type="Proteomes" id="UP000198339">
    <property type="component" value="Unassembled WGS sequence"/>
</dbReference>
<protein>
    <submittedName>
        <fullName evidence="1">Uncharacterized protein</fullName>
    </submittedName>
</protein>
<gene>
    <name evidence="1" type="ORF">SAMN06295955_1363</name>
</gene>
<evidence type="ECO:0000313" key="1">
    <source>
        <dbReference type="EMBL" id="SNT33133.1"/>
    </source>
</evidence>
<proteinExistence type="predicted"/>
<reference evidence="1 2" key="1">
    <citation type="submission" date="2017-06" db="EMBL/GenBank/DDBJ databases">
        <authorList>
            <person name="Kim H.J."/>
            <person name="Triplett B.A."/>
        </authorList>
    </citation>
    <scope>NUCLEOTIDE SEQUENCE [LARGE SCALE GENOMIC DNA]</scope>
    <source>
        <strain evidence="1 2">DS15</strain>
    </source>
</reference>
<dbReference type="RefSeq" id="WP_170935654.1">
    <property type="nucleotide sequence ID" value="NZ_FZPA01000036.1"/>
</dbReference>